<feature type="compositionally biased region" description="Basic and acidic residues" evidence="2">
    <location>
        <begin position="112"/>
        <end position="123"/>
    </location>
</feature>
<evidence type="ECO:0000256" key="2">
    <source>
        <dbReference type="SAM" id="MobiDB-lite"/>
    </source>
</evidence>
<evidence type="ECO:0000313" key="4">
    <source>
        <dbReference type="Proteomes" id="UP000023152"/>
    </source>
</evidence>
<evidence type="ECO:0000256" key="1">
    <source>
        <dbReference type="SAM" id="Coils"/>
    </source>
</evidence>
<sequence length="215" mass="24325">AEEEDTDSDIESKHSINEELNRMQNQLREYQNELWQINARMSQIGINIQQSNREATNEERVEQLQLTDRRQKIESKAHAVCNSIKYSKTKMSQIQLRKKTKKSKSVVQSGHANDRPSCNKESNHTSNNKSGNGSDIDDDNDKKYGDDNNTANKKSKIKRPSISSSTSRHHHHHHHHPPPHSTNSSSSSKSKGKANTLKAHGDDSSRVRGKTSSSH</sequence>
<keyword evidence="4" id="KW-1185">Reference proteome</keyword>
<organism evidence="3 4">
    <name type="scientific">Reticulomyxa filosa</name>
    <dbReference type="NCBI Taxonomy" id="46433"/>
    <lineage>
        <taxon>Eukaryota</taxon>
        <taxon>Sar</taxon>
        <taxon>Rhizaria</taxon>
        <taxon>Retaria</taxon>
        <taxon>Foraminifera</taxon>
        <taxon>Monothalamids</taxon>
        <taxon>Reticulomyxidae</taxon>
        <taxon>Reticulomyxa</taxon>
    </lineage>
</organism>
<accession>X6N0J4</accession>
<feature type="coiled-coil region" evidence="1">
    <location>
        <begin position="13"/>
        <end position="40"/>
    </location>
</feature>
<reference evidence="3 4" key="1">
    <citation type="journal article" date="2013" name="Curr. Biol.">
        <title>The Genome of the Foraminiferan Reticulomyxa filosa.</title>
        <authorList>
            <person name="Glockner G."/>
            <person name="Hulsmann N."/>
            <person name="Schleicher M."/>
            <person name="Noegel A.A."/>
            <person name="Eichinger L."/>
            <person name="Gallinger C."/>
            <person name="Pawlowski J."/>
            <person name="Sierra R."/>
            <person name="Euteneuer U."/>
            <person name="Pillet L."/>
            <person name="Moustafa A."/>
            <person name="Platzer M."/>
            <person name="Groth M."/>
            <person name="Szafranski K."/>
            <person name="Schliwa M."/>
        </authorList>
    </citation>
    <scope>NUCLEOTIDE SEQUENCE [LARGE SCALE GENOMIC DNA]</scope>
</reference>
<feature type="region of interest" description="Disordered" evidence="2">
    <location>
        <begin position="90"/>
        <end position="215"/>
    </location>
</feature>
<gene>
    <name evidence="3" type="ORF">RFI_17428</name>
</gene>
<feature type="compositionally biased region" description="Basic residues" evidence="2">
    <location>
        <begin position="167"/>
        <end position="178"/>
    </location>
</feature>
<feature type="non-terminal residue" evidence="3">
    <location>
        <position position="1"/>
    </location>
</feature>
<evidence type="ECO:0000313" key="3">
    <source>
        <dbReference type="EMBL" id="ETO19800.1"/>
    </source>
</evidence>
<comment type="caution">
    <text evidence="3">The sequence shown here is derived from an EMBL/GenBank/DDBJ whole genome shotgun (WGS) entry which is preliminary data.</text>
</comment>
<proteinExistence type="predicted"/>
<protein>
    <submittedName>
        <fullName evidence="3">Uncharacterized protein</fullName>
    </submittedName>
</protein>
<keyword evidence="1" id="KW-0175">Coiled coil</keyword>
<dbReference type="EMBL" id="ASPP01013275">
    <property type="protein sequence ID" value="ETO19800.1"/>
    <property type="molecule type" value="Genomic_DNA"/>
</dbReference>
<name>X6N0J4_RETFI</name>
<dbReference type="Proteomes" id="UP000023152">
    <property type="component" value="Unassembled WGS sequence"/>
</dbReference>
<dbReference type="AlphaFoldDB" id="X6N0J4"/>